<proteinExistence type="predicted"/>
<dbReference type="Gene3D" id="3.30.530.20">
    <property type="match status" value="1"/>
</dbReference>
<evidence type="ECO:0000259" key="1">
    <source>
        <dbReference type="Pfam" id="PF03364"/>
    </source>
</evidence>
<comment type="caution">
    <text evidence="2">The sequence shown here is derived from an EMBL/GenBank/DDBJ whole genome shotgun (WGS) entry which is preliminary data.</text>
</comment>
<keyword evidence="3" id="KW-1185">Reference proteome</keyword>
<gene>
    <name evidence="2" type="ORF">ACFYXI_18960</name>
</gene>
<accession>A0ABW6SVH4</accession>
<evidence type="ECO:0000313" key="2">
    <source>
        <dbReference type="EMBL" id="MFF3667680.1"/>
    </source>
</evidence>
<name>A0ABW6SVH4_9ACTN</name>
<reference evidence="2 3" key="1">
    <citation type="submission" date="2024-10" db="EMBL/GenBank/DDBJ databases">
        <title>The Natural Products Discovery Center: Release of the First 8490 Sequenced Strains for Exploring Actinobacteria Biosynthetic Diversity.</title>
        <authorList>
            <person name="Kalkreuter E."/>
            <person name="Kautsar S.A."/>
            <person name="Yang D."/>
            <person name="Bader C.D."/>
            <person name="Teijaro C.N."/>
            <person name="Fluegel L."/>
            <person name="Davis C.M."/>
            <person name="Simpson J.R."/>
            <person name="Lauterbach L."/>
            <person name="Steele A.D."/>
            <person name="Gui C."/>
            <person name="Meng S."/>
            <person name="Li G."/>
            <person name="Viehrig K."/>
            <person name="Ye F."/>
            <person name="Su P."/>
            <person name="Kiefer A.F."/>
            <person name="Nichols A."/>
            <person name="Cepeda A.J."/>
            <person name="Yan W."/>
            <person name="Fan B."/>
            <person name="Jiang Y."/>
            <person name="Adhikari A."/>
            <person name="Zheng C.-J."/>
            <person name="Schuster L."/>
            <person name="Cowan T.M."/>
            <person name="Smanski M.J."/>
            <person name="Chevrette M.G."/>
            <person name="De Carvalho L.P.S."/>
            <person name="Shen B."/>
        </authorList>
    </citation>
    <scope>NUCLEOTIDE SEQUENCE [LARGE SCALE GENOMIC DNA]</scope>
    <source>
        <strain evidence="2 3">NPDC002173</strain>
    </source>
</reference>
<feature type="domain" description="Coenzyme Q-binding protein COQ10 START" evidence="1">
    <location>
        <begin position="10"/>
        <end position="129"/>
    </location>
</feature>
<dbReference type="CDD" id="cd07817">
    <property type="entry name" value="SRPBCC_8"/>
    <property type="match status" value="1"/>
</dbReference>
<dbReference type="PANTHER" id="PTHR33824:SF7">
    <property type="entry name" value="POLYKETIDE CYCLASE_DEHYDRASE AND LIPID TRANSPORT SUPERFAMILY PROTEIN"/>
    <property type="match status" value="1"/>
</dbReference>
<sequence>MSSIEHSVNVNVPVRTAYNQWTQFESFPEFMEGVDSVKQVTDSRTFWAVEIGGVRREFDAEITEQHPDERVAWRSLDRPHHSGLVTFHRLDDDHCRVTLQLVYDPAGMAEMAADRLQIVRRRVKGDLERFKTFIERIGTESGGWRGDIPAPQPVSSE</sequence>
<dbReference type="InterPro" id="IPR005031">
    <property type="entry name" value="COQ10_START"/>
</dbReference>
<evidence type="ECO:0000313" key="3">
    <source>
        <dbReference type="Proteomes" id="UP001602013"/>
    </source>
</evidence>
<dbReference type="PANTHER" id="PTHR33824">
    <property type="entry name" value="POLYKETIDE CYCLASE/DEHYDRASE AND LIPID TRANSPORT SUPERFAMILY PROTEIN"/>
    <property type="match status" value="1"/>
</dbReference>
<dbReference type="RefSeq" id="WP_387412770.1">
    <property type="nucleotide sequence ID" value="NZ_JBIASD010000011.1"/>
</dbReference>
<dbReference type="EMBL" id="JBIASD010000011">
    <property type="protein sequence ID" value="MFF3667680.1"/>
    <property type="molecule type" value="Genomic_DNA"/>
</dbReference>
<dbReference type="SUPFAM" id="SSF55961">
    <property type="entry name" value="Bet v1-like"/>
    <property type="match status" value="1"/>
</dbReference>
<dbReference type="InterPro" id="IPR047137">
    <property type="entry name" value="ORF3"/>
</dbReference>
<organism evidence="2 3">
    <name type="scientific">Microtetraspora malaysiensis</name>
    <dbReference type="NCBI Taxonomy" id="161358"/>
    <lineage>
        <taxon>Bacteria</taxon>
        <taxon>Bacillati</taxon>
        <taxon>Actinomycetota</taxon>
        <taxon>Actinomycetes</taxon>
        <taxon>Streptosporangiales</taxon>
        <taxon>Streptosporangiaceae</taxon>
        <taxon>Microtetraspora</taxon>
    </lineage>
</organism>
<dbReference type="Pfam" id="PF03364">
    <property type="entry name" value="Polyketide_cyc"/>
    <property type="match status" value="1"/>
</dbReference>
<dbReference type="InterPro" id="IPR023393">
    <property type="entry name" value="START-like_dom_sf"/>
</dbReference>
<dbReference type="Proteomes" id="UP001602013">
    <property type="component" value="Unassembled WGS sequence"/>
</dbReference>
<protein>
    <submittedName>
        <fullName evidence="2">SRPBCC family protein</fullName>
    </submittedName>
</protein>